<feature type="active site" description="Proton acceptor" evidence="3">
    <location>
        <position position="65"/>
    </location>
</feature>
<dbReference type="NCBIfam" id="TIGR01120">
    <property type="entry name" value="rpiB"/>
    <property type="match status" value="1"/>
</dbReference>
<keyword evidence="2 5" id="KW-0413">Isomerase</keyword>
<protein>
    <submittedName>
        <fullName evidence="5">Ribose 5-phosphate isomerase</fullName>
    </submittedName>
</protein>
<evidence type="ECO:0000313" key="6">
    <source>
        <dbReference type="Proteomes" id="UP000036873"/>
    </source>
</evidence>
<name>A0A0L6U3K6_9FIRM</name>
<dbReference type="SUPFAM" id="SSF89623">
    <property type="entry name" value="Ribose/Galactose isomerase RpiB/AlsB"/>
    <property type="match status" value="1"/>
</dbReference>
<dbReference type="STRING" id="52689.AKG39_02875"/>
<feature type="binding site" evidence="4">
    <location>
        <position position="109"/>
    </location>
    <ligand>
        <name>D-ribulose 5-phosphate</name>
        <dbReference type="ChEBI" id="CHEBI:58121"/>
    </ligand>
</feature>
<feature type="binding site" evidence="4">
    <location>
        <begin position="66"/>
        <end position="70"/>
    </location>
    <ligand>
        <name>D-ribulose 5-phosphate</name>
        <dbReference type="ChEBI" id="CHEBI:58121"/>
    </ligand>
</feature>
<dbReference type="AlphaFoldDB" id="A0A0L6U3K6"/>
<organism evidence="5 6">
    <name type="scientific">Acetobacterium bakii</name>
    <dbReference type="NCBI Taxonomy" id="52689"/>
    <lineage>
        <taxon>Bacteria</taxon>
        <taxon>Bacillati</taxon>
        <taxon>Bacillota</taxon>
        <taxon>Clostridia</taxon>
        <taxon>Eubacteriales</taxon>
        <taxon>Eubacteriaceae</taxon>
        <taxon>Acetobacterium</taxon>
    </lineage>
</organism>
<dbReference type="GO" id="GO:0019316">
    <property type="term" value="P:D-allose catabolic process"/>
    <property type="evidence" value="ECO:0007669"/>
    <property type="project" value="TreeGrafter"/>
</dbReference>
<dbReference type="OrthoDB" id="1778624at2"/>
<proteinExistence type="inferred from homology"/>
<dbReference type="PANTHER" id="PTHR30345">
    <property type="entry name" value="RIBOSE-5-PHOSPHATE ISOMERASE B"/>
    <property type="match status" value="1"/>
</dbReference>
<dbReference type="NCBIfam" id="NF004051">
    <property type="entry name" value="PRK05571.1"/>
    <property type="match status" value="1"/>
</dbReference>
<gene>
    <name evidence="5" type="ORF">AKG39_02875</name>
</gene>
<dbReference type="EMBL" id="LGYO01000007">
    <property type="protein sequence ID" value="KNZ43109.1"/>
    <property type="molecule type" value="Genomic_DNA"/>
</dbReference>
<feature type="binding site" evidence="4">
    <location>
        <begin position="8"/>
        <end position="9"/>
    </location>
    <ligand>
        <name>D-ribulose 5-phosphate</name>
        <dbReference type="ChEBI" id="CHEBI:58121"/>
    </ligand>
</feature>
<dbReference type="InterPro" id="IPR004785">
    <property type="entry name" value="RpiB"/>
</dbReference>
<evidence type="ECO:0000256" key="3">
    <source>
        <dbReference type="PIRSR" id="PIRSR005384-1"/>
    </source>
</evidence>
<comment type="similarity">
    <text evidence="1">Belongs to the LacAB/RpiB family.</text>
</comment>
<evidence type="ECO:0000256" key="1">
    <source>
        <dbReference type="ARBA" id="ARBA00008754"/>
    </source>
</evidence>
<comment type="caution">
    <text evidence="5">The sequence shown here is derived from an EMBL/GenBank/DDBJ whole genome shotgun (WGS) entry which is preliminary data.</text>
</comment>
<dbReference type="NCBIfam" id="TIGR00689">
    <property type="entry name" value="rpiB_lacA_lacB"/>
    <property type="match status" value="1"/>
</dbReference>
<sequence>MKIALGADHGGLELKEQVKAYLLEAGWEIADFGTYTKDSCDYPIYGQKVGEAVSFGDCDRGIAICGTGLGISMAVNKVPGIRGALCTNEFMAAMSREHNNANVLVLGGRVLGVDLAMRILKVWLETEFSGGRHQRRLDLISEIENKYMKA</sequence>
<dbReference type="InterPro" id="IPR036569">
    <property type="entry name" value="RpiB_LacA_LacB_sf"/>
</dbReference>
<dbReference type="GO" id="GO:0009052">
    <property type="term" value="P:pentose-phosphate shunt, non-oxidative branch"/>
    <property type="evidence" value="ECO:0007669"/>
    <property type="project" value="TreeGrafter"/>
</dbReference>
<dbReference type="GO" id="GO:0004751">
    <property type="term" value="F:ribose-5-phosphate isomerase activity"/>
    <property type="evidence" value="ECO:0007669"/>
    <property type="project" value="TreeGrafter"/>
</dbReference>
<dbReference type="PIRSF" id="PIRSF005384">
    <property type="entry name" value="RpiB_LacA_B"/>
    <property type="match status" value="1"/>
</dbReference>
<keyword evidence="6" id="KW-1185">Reference proteome</keyword>
<dbReference type="Gene3D" id="3.40.1400.10">
    <property type="entry name" value="Sugar-phosphate isomerase, RpiB/LacA/LacB"/>
    <property type="match status" value="1"/>
</dbReference>
<reference evidence="6" key="1">
    <citation type="submission" date="2015-07" db="EMBL/GenBank/DDBJ databases">
        <title>Draft genome sequence of Acetobacterium bakii DSM 8293, a potential psychrophilic chemical producer through syngas fermentation.</title>
        <authorList>
            <person name="Song Y."/>
            <person name="Hwang S."/>
            <person name="Cho B.-K."/>
        </authorList>
    </citation>
    <scope>NUCLEOTIDE SEQUENCE [LARGE SCALE GENOMIC DNA]</scope>
    <source>
        <strain evidence="6">DSM 8239</strain>
    </source>
</reference>
<dbReference type="InterPro" id="IPR003500">
    <property type="entry name" value="RpiB_LacA_LacB"/>
</dbReference>
<feature type="binding site" evidence="4">
    <location>
        <position position="132"/>
    </location>
    <ligand>
        <name>D-ribulose 5-phosphate</name>
        <dbReference type="ChEBI" id="CHEBI:58121"/>
    </ligand>
</feature>
<dbReference type="PATRIC" id="fig|52689.4.peg.3499"/>
<evidence type="ECO:0000256" key="4">
    <source>
        <dbReference type="PIRSR" id="PIRSR005384-2"/>
    </source>
</evidence>
<feature type="active site" description="Proton donor" evidence="3">
    <location>
        <position position="98"/>
    </location>
</feature>
<evidence type="ECO:0000313" key="5">
    <source>
        <dbReference type="EMBL" id="KNZ43109.1"/>
    </source>
</evidence>
<feature type="binding site" evidence="4">
    <location>
        <position position="136"/>
    </location>
    <ligand>
        <name>D-ribulose 5-phosphate</name>
        <dbReference type="ChEBI" id="CHEBI:58121"/>
    </ligand>
</feature>
<dbReference type="PANTHER" id="PTHR30345:SF0">
    <property type="entry name" value="DNA DAMAGE-REPAIR_TOLERATION PROTEIN DRT102"/>
    <property type="match status" value="1"/>
</dbReference>
<dbReference type="Proteomes" id="UP000036873">
    <property type="component" value="Unassembled WGS sequence"/>
</dbReference>
<dbReference type="RefSeq" id="WP_050738850.1">
    <property type="nucleotide sequence ID" value="NZ_LGYO01000007.1"/>
</dbReference>
<feature type="binding site" evidence="4">
    <location>
        <position position="99"/>
    </location>
    <ligand>
        <name>D-ribulose 5-phosphate</name>
        <dbReference type="ChEBI" id="CHEBI:58121"/>
    </ligand>
</feature>
<accession>A0A0L6U3K6</accession>
<evidence type="ECO:0000256" key="2">
    <source>
        <dbReference type="ARBA" id="ARBA00023235"/>
    </source>
</evidence>
<dbReference type="Pfam" id="PF02502">
    <property type="entry name" value="LacAB_rpiB"/>
    <property type="match status" value="1"/>
</dbReference>